<feature type="compositionally biased region" description="Polar residues" evidence="1">
    <location>
        <begin position="124"/>
        <end position="134"/>
    </location>
</feature>
<evidence type="ECO:0000313" key="2">
    <source>
        <dbReference type="EMBL" id="VDI02629.1"/>
    </source>
</evidence>
<dbReference type="AlphaFoldDB" id="A0A8B6CCA9"/>
<comment type="caution">
    <text evidence="2">The sequence shown here is derived from an EMBL/GenBank/DDBJ whole genome shotgun (WGS) entry which is preliminary data.</text>
</comment>
<evidence type="ECO:0000313" key="3">
    <source>
        <dbReference type="Proteomes" id="UP000596742"/>
    </source>
</evidence>
<feature type="compositionally biased region" description="Acidic residues" evidence="1">
    <location>
        <begin position="109"/>
        <end position="119"/>
    </location>
</feature>
<dbReference type="Proteomes" id="UP000596742">
    <property type="component" value="Unassembled WGS sequence"/>
</dbReference>
<sequence>METPRRTVRTSTPTPTLSQVRQNCIRSQIFSPADSGLGCSPATGTLHDVHTETMPDIRYRRRIGHCSPRNNQDRAESDNAPQTWSGKRQRPDNIRRKYIYSTPARTIMDESDTPYDSDEMPSYSCPSPNSPVIN</sequence>
<keyword evidence="3" id="KW-1185">Reference proteome</keyword>
<protein>
    <submittedName>
        <fullName evidence="2">Uncharacterized protein</fullName>
    </submittedName>
</protein>
<proteinExistence type="predicted"/>
<accession>A0A8B6CCA9</accession>
<feature type="region of interest" description="Disordered" evidence="1">
    <location>
        <begin position="61"/>
        <end position="134"/>
    </location>
</feature>
<organism evidence="2 3">
    <name type="scientific">Mytilus galloprovincialis</name>
    <name type="common">Mediterranean mussel</name>
    <dbReference type="NCBI Taxonomy" id="29158"/>
    <lineage>
        <taxon>Eukaryota</taxon>
        <taxon>Metazoa</taxon>
        <taxon>Spiralia</taxon>
        <taxon>Lophotrochozoa</taxon>
        <taxon>Mollusca</taxon>
        <taxon>Bivalvia</taxon>
        <taxon>Autobranchia</taxon>
        <taxon>Pteriomorphia</taxon>
        <taxon>Mytilida</taxon>
        <taxon>Mytiloidea</taxon>
        <taxon>Mytilidae</taxon>
        <taxon>Mytilinae</taxon>
        <taxon>Mytilus</taxon>
    </lineage>
</organism>
<dbReference type="EMBL" id="UYJE01001492">
    <property type="protein sequence ID" value="VDI02629.1"/>
    <property type="molecule type" value="Genomic_DNA"/>
</dbReference>
<reference evidence="2" key="1">
    <citation type="submission" date="2018-11" db="EMBL/GenBank/DDBJ databases">
        <authorList>
            <person name="Alioto T."/>
            <person name="Alioto T."/>
        </authorList>
    </citation>
    <scope>NUCLEOTIDE SEQUENCE</scope>
</reference>
<gene>
    <name evidence="2" type="ORF">MGAL_10B081505</name>
</gene>
<name>A0A8B6CCA9_MYTGA</name>
<evidence type="ECO:0000256" key="1">
    <source>
        <dbReference type="SAM" id="MobiDB-lite"/>
    </source>
</evidence>